<dbReference type="EMBL" id="CAJVPM010023571">
    <property type="protein sequence ID" value="CAG8650197.1"/>
    <property type="molecule type" value="Genomic_DNA"/>
</dbReference>
<proteinExistence type="predicted"/>
<protein>
    <submittedName>
        <fullName evidence="1">619_t:CDS:1</fullName>
    </submittedName>
</protein>
<accession>A0ACA9NJC4</accession>
<comment type="caution">
    <text evidence="1">The sequence shown here is derived from an EMBL/GenBank/DDBJ whole genome shotgun (WGS) entry which is preliminary data.</text>
</comment>
<name>A0ACA9NJC4_9GLOM</name>
<reference evidence="1" key="1">
    <citation type="submission" date="2021-06" db="EMBL/GenBank/DDBJ databases">
        <authorList>
            <person name="Kallberg Y."/>
            <person name="Tangrot J."/>
            <person name="Rosling A."/>
        </authorList>
    </citation>
    <scope>NUCLEOTIDE SEQUENCE</scope>
    <source>
        <strain evidence="1">AU212A</strain>
    </source>
</reference>
<sequence>NDEFPEKPPFFEPYYGPHDEPYYRPHDELYYGPHDEPYYGPHDEPYYGLHDELHYEASDNVSSVGSNSRVTSTFSEDQPCITKKKIKLTYSNHRQQYAKTSWVWKYFILSQDKKYDVCTVEIMNLNNKKVKCDHKLIHDGSTGNMSHHLHSKHNLHESHNK</sequence>
<evidence type="ECO:0000313" key="1">
    <source>
        <dbReference type="EMBL" id="CAG8650197.1"/>
    </source>
</evidence>
<feature type="non-terminal residue" evidence="1">
    <location>
        <position position="1"/>
    </location>
</feature>
<keyword evidence="2" id="KW-1185">Reference proteome</keyword>
<dbReference type="Proteomes" id="UP000789860">
    <property type="component" value="Unassembled WGS sequence"/>
</dbReference>
<organism evidence="1 2">
    <name type="scientific">Scutellospora calospora</name>
    <dbReference type="NCBI Taxonomy" id="85575"/>
    <lineage>
        <taxon>Eukaryota</taxon>
        <taxon>Fungi</taxon>
        <taxon>Fungi incertae sedis</taxon>
        <taxon>Mucoromycota</taxon>
        <taxon>Glomeromycotina</taxon>
        <taxon>Glomeromycetes</taxon>
        <taxon>Diversisporales</taxon>
        <taxon>Gigasporaceae</taxon>
        <taxon>Scutellospora</taxon>
    </lineage>
</organism>
<evidence type="ECO:0000313" key="2">
    <source>
        <dbReference type="Proteomes" id="UP000789860"/>
    </source>
</evidence>
<feature type="non-terminal residue" evidence="1">
    <location>
        <position position="161"/>
    </location>
</feature>
<gene>
    <name evidence="1" type="ORF">SCALOS_LOCUS8639</name>
</gene>